<dbReference type="OrthoDB" id="785602at2759"/>
<dbReference type="PANTHER" id="PTHR34200">
    <property type="entry name" value="DENTIN SIALOPHOSPHOPROTEIN-LIKE ISOFORM X1"/>
    <property type="match status" value="1"/>
</dbReference>
<keyword evidence="1" id="KW-0175">Coiled coil</keyword>
<feature type="non-terminal residue" evidence="5">
    <location>
        <position position="1"/>
    </location>
</feature>
<accession>A0A6A4M3K3</accession>
<keyword evidence="6" id="KW-1185">Reference proteome</keyword>
<comment type="caution">
    <text evidence="5">The sequence shown here is derived from an EMBL/GenBank/DDBJ whole genome shotgun (WGS) entry which is preliminary data.</text>
</comment>
<dbReference type="Pfam" id="PF24053">
    <property type="entry name" value="DUF7356"/>
    <property type="match status" value="1"/>
</dbReference>
<protein>
    <recommendedName>
        <fullName evidence="4">DUF7356 domain-containing protein</fullName>
    </recommendedName>
</protein>
<evidence type="ECO:0000256" key="3">
    <source>
        <dbReference type="SAM" id="Phobius"/>
    </source>
</evidence>
<feature type="coiled-coil region" evidence="1">
    <location>
        <begin position="59"/>
        <end position="86"/>
    </location>
</feature>
<feature type="region of interest" description="Disordered" evidence="2">
    <location>
        <begin position="282"/>
        <end position="330"/>
    </location>
</feature>
<feature type="transmembrane region" description="Helical" evidence="3">
    <location>
        <begin position="227"/>
        <end position="246"/>
    </location>
</feature>
<gene>
    <name evidence="5" type="ORF">C3L33_02980</name>
</gene>
<feature type="domain" description="DUF7356" evidence="4">
    <location>
        <begin position="133"/>
        <end position="206"/>
    </location>
</feature>
<keyword evidence="3" id="KW-0812">Transmembrane</keyword>
<evidence type="ECO:0000256" key="2">
    <source>
        <dbReference type="SAM" id="MobiDB-lite"/>
    </source>
</evidence>
<evidence type="ECO:0000313" key="5">
    <source>
        <dbReference type="EMBL" id="KAE9465115.1"/>
    </source>
</evidence>
<evidence type="ECO:0000256" key="1">
    <source>
        <dbReference type="SAM" id="Coils"/>
    </source>
</evidence>
<dbReference type="PANTHER" id="PTHR34200:SF2">
    <property type="entry name" value="TRANSMEMBRANE PROTEIN"/>
    <property type="match status" value="1"/>
</dbReference>
<keyword evidence="3" id="KW-0472">Membrane</keyword>
<dbReference type="EMBL" id="QEFC01000303">
    <property type="protein sequence ID" value="KAE9465115.1"/>
    <property type="molecule type" value="Genomic_DNA"/>
</dbReference>
<organism evidence="5 6">
    <name type="scientific">Rhododendron williamsianum</name>
    <dbReference type="NCBI Taxonomy" id="262921"/>
    <lineage>
        <taxon>Eukaryota</taxon>
        <taxon>Viridiplantae</taxon>
        <taxon>Streptophyta</taxon>
        <taxon>Embryophyta</taxon>
        <taxon>Tracheophyta</taxon>
        <taxon>Spermatophyta</taxon>
        <taxon>Magnoliopsida</taxon>
        <taxon>eudicotyledons</taxon>
        <taxon>Gunneridae</taxon>
        <taxon>Pentapetalae</taxon>
        <taxon>asterids</taxon>
        <taxon>Ericales</taxon>
        <taxon>Ericaceae</taxon>
        <taxon>Ericoideae</taxon>
        <taxon>Rhodoreae</taxon>
        <taxon>Rhododendron</taxon>
    </lineage>
</organism>
<sequence length="330" mass="36790">MGSFSERRKRALYLRSTEAAHIPSVMQLLHHLRSSAVVPHRRRSTSSTEFSDYEKKGCLKSLRKDLRSYKDRLERAIGRLENARDIKRRGIPGKPGSPSCKVEKENWANKIVNHLDKNALKLRFVRAINLLLSSVHGPEGSYLVVRNDKDTQVNVNLTILPSNTFKEIELQKHQAKKINISEIIGGSQSIVLNAGNGNCTIHIASPAPEDNSKMNFQWGGVNVNPTHGAYILVLMFLIGGGAWACFELRKRGRHLDGVPYQELEMGQPEIVLAANVETKGGWNEDWDDDWDEEKAVKSPGGKHLRQGKANGNGVASGSSHDDGWGNDWDD</sequence>
<proteinExistence type="predicted"/>
<reference evidence="5 6" key="1">
    <citation type="journal article" date="2019" name="Genome Biol. Evol.">
        <title>The Rhododendron genome and chromosomal organization provide insight into shared whole-genome duplications across the heath family (Ericaceae).</title>
        <authorList>
            <person name="Soza V.L."/>
            <person name="Lindsley D."/>
            <person name="Waalkes A."/>
            <person name="Ramage E."/>
            <person name="Patwardhan R.P."/>
            <person name="Burton J.N."/>
            <person name="Adey A."/>
            <person name="Kumar A."/>
            <person name="Qiu R."/>
            <person name="Shendure J."/>
            <person name="Hall B."/>
        </authorList>
    </citation>
    <scope>NUCLEOTIDE SEQUENCE [LARGE SCALE GENOMIC DNA]</scope>
    <source>
        <strain evidence="5">RSF 1966-606</strain>
    </source>
</reference>
<name>A0A6A4M3K3_9ERIC</name>
<dbReference type="Proteomes" id="UP000428333">
    <property type="component" value="Linkage Group LG02"/>
</dbReference>
<dbReference type="AlphaFoldDB" id="A0A6A4M3K3"/>
<evidence type="ECO:0000313" key="6">
    <source>
        <dbReference type="Proteomes" id="UP000428333"/>
    </source>
</evidence>
<keyword evidence="3" id="KW-1133">Transmembrane helix</keyword>
<evidence type="ECO:0000259" key="4">
    <source>
        <dbReference type="Pfam" id="PF24053"/>
    </source>
</evidence>
<dbReference type="InterPro" id="IPR055780">
    <property type="entry name" value="DUF7356"/>
</dbReference>